<reference evidence="3" key="1">
    <citation type="submission" date="2017-05" db="EMBL/GenBank/DDBJ databases">
        <authorList>
            <person name="Song R."/>
            <person name="Chenine A.L."/>
            <person name="Ruprecht R.M."/>
        </authorList>
    </citation>
    <scope>NUCLEOTIDE SEQUENCE [LARGE SCALE GENOMIC DNA]</scope>
</reference>
<name>A0A2H1GCJ3_ZYMTR</name>
<dbReference type="Proteomes" id="UP000245764">
    <property type="component" value="Chromosome 4"/>
</dbReference>
<evidence type="ECO:0000256" key="1">
    <source>
        <dbReference type="SAM" id="MobiDB-lite"/>
    </source>
</evidence>
<feature type="compositionally biased region" description="Basic and acidic residues" evidence="1">
    <location>
        <begin position="219"/>
        <end position="229"/>
    </location>
</feature>
<accession>A0A2H1GCJ3</accession>
<protein>
    <submittedName>
        <fullName evidence="2">Uncharacterized protein</fullName>
    </submittedName>
</protein>
<organism evidence="2 3">
    <name type="scientific">Zymoseptoria tritici ST99CH_1E4</name>
    <dbReference type="NCBI Taxonomy" id="1276532"/>
    <lineage>
        <taxon>Eukaryota</taxon>
        <taxon>Fungi</taxon>
        <taxon>Dikarya</taxon>
        <taxon>Ascomycota</taxon>
        <taxon>Pezizomycotina</taxon>
        <taxon>Dothideomycetes</taxon>
        <taxon>Dothideomycetidae</taxon>
        <taxon>Mycosphaerellales</taxon>
        <taxon>Mycosphaerellaceae</taxon>
        <taxon>Zymoseptoria</taxon>
    </lineage>
</organism>
<feature type="region of interest" description="Disordered" evidence="1">
    <location>
        <begin position="1"/>
        <end position="24"/>
    </location>
</feature>
<feature type="region of interest" description="Disordered" evidence="1">
    <location>
        <begin position="218"/>
        <end position="238"/>
    </location>
</feature>
<feature type="compositionally biased region" description="Polar residues" evidence="1">
    <location>
        <begin position="8"/>
        <end position="20"/>
    </location>
</feature>
<evidence type="ECO:0000313" key="3">
    <source>
        <dbReference type="Proteomes" id="UP000245764"/>
    </source>
</evidence>
<dbReference type="AlphaFoldDB" id="A0A2H1GCJ3"/>
<proteinExistence type="predicted"/>
<dbReference type="EMBL" id="LT854256">
    <property type="protein sequence ID" value="SMR51279.1"/>
    <property type="molecule type" value="Genomic_DNA"/>
</dbReference>
<evidence type="ECO:0000313" key="2">
    <source>
        <dbReference type="EMBL" id="SMR51279.1"/>
    </source>
</evidence>
<sequence length="238" mass="27027">MEGLAKRISNSIRTAATGPQSRGIESELQKHLVAMGWTLEGYSDLARQIMNRLSRNVKEVRMRAYMAERDRDEEPFNFARIRRGVTEANMLSHVADLTGRSEEDEELVMVVRWLLGELEKAVDDAELRDLSWDSSPDNAWYAPSDHSFTNREASHAYDTSQQSIPHTNITTAEAARAAYISKMWDIMDKKLTEMHLEMSPCVIVSCWENGSDVAGTSARLHDRLERPEGDTGIEQFVH</sequence>
<gene>
    <name evidence="2" type="ORF">ZT1E4_G5498</name>
</gene>